<dbReference type="InterPro" id="IPR002145">
    <property type="entry name" value="CopG"/>
</dbReference>
<dbReference type="EMBL" id="JBHSGA010000011">
    <property type="protein sequence ID" value="MFC4526236.1"/>
    <property type="molecule type" value="Genomic_DNA"/>
</dbReference>
<sequence>MQTNRAKPSAARTLKARVSDAALLDKVTAIKKANGLNDSDLLREALRDYVDRERMRDEIAAMDQRFGATVDRLIKMQRVMRAEIGVLVAFMHEFSGLYLFHTMEPPVDVRQAAAADAARRHEIFMRRVEGAWTGGNPLESLACGEERQ</sequence>
<organism evidence="2 3">
    <name type="scientific">Dyella halodurans</name>
    <dbReference type="NCBI Taxonomy" id="1920171"/>
    <lineage>
        <taxon>Bacteria</taxon>
        <taxon>Pseudomonadati</taxon>
        <taxon>Pseudomonadota</taxon>
        <taxon>Gammaproteobacteria</taxon>
        <taxon>Lysobacterales</taxon>
        <taxon>Rhodanobacteraceae</taxon>
        <taxon>Dyella</taxon>
    </lineage>
</organism>
<evidence type="ECO:0000313" key="2">
    <source>
        <dbReference type="EMBL" id="MFC4526236.1"/>
    </source>
</evidence>
<dbReference type="Pfam" id="PF01402">
    <property type="entry name" value="RHH_1"/>
    <property type="match status" value="1"/>
</dbReference>
<evidence type="ECO:0000259" key="1">
    <source>
        <dbReference type="Pfam" id="PF01402"/>
    </source>
</evidence>
<dbReference type="Proteomes" id="UP001595961">
    <property type="component" value="Unassembled WGS sequence"/>
</dbReference>
<reference evidence="3" key="1">
    <citation type="journal article" date="2019" name="Int. J. Syst. Evol. Microbiol.">
        <title>The Global Catalogue of Microorganisms (GCM) 10K type strain sequencing project: providing services to taxonomists for standard genome sequencing and annotation.</title>
        <authorList>
            <consortium name="The Broad Institute Genomics Platform"/>
            <consortium name="The Broad Institute Genome Sequencing Center for Infectious Disease"/>
            <person name="Wu L."/>
            <person name="Ma J."/>
        </authorList>
    </citation>
    <scope>NUCLEOTIDE SEQUENCE [LARGE SCALE GENOMIC DNA]</scope>
    <source>
        <strain evidence="3">CCM 4481</strain>
    </source>
</reference>
<accession>A0ABV9C004</accession>
<evidence type="ECO:0000313" key="3">
    <source>
        <dbReference type="Proteomes" id="UP001595961"/>
    </source>
</evidence>
<comment type="caution">
    <text evidence="2">The sequence shown here is derived from an EMBL/GenBank/DDBJ whole genome shotgun (WGS) entry which is preliminary data.</text>
</comment>
<dbReference type="RefSeq" id="WP_266150943.1">
    <property type="nucleotide sequence ID" value="NZ_CP064028.1"/>
</dbReference>
<proteinExistence type="predicted"/>
<name>A0ABV9C004_9GAMM</name>
<gene>
    <name evidence="2" type="ORF">ACFO5W_06250</name>
</gene>
<feature type="domain" description="Ribbon-helix-helix protein CopG" evidence="1">
    <location>
        <begin position="20"/>
        <end position="53"/>
    </location>
</feature>
<protein>
    <submittedName>
        <fullName evidence="2">Ribbon-helix-helix protein, CopG family</fullName>
    </submittedName>
</protein>
<keyword evidence="3" id="KW-1185">Reference proteome</keyword>